<dbReference type="Pfam" id="PF15979">
    <property type="entry name" value="Glyco_hydro_115"/>
    <property type="match status" value="1"/>
</dbReference>
<evidence type="ECO:0000313" key="5">
    <source>
        <dbReference type="EMBL" id="EIM80186.1"/>
    </source>
</evidence>
<feature type="region of interest" description="Disordered" evidence="2">
    <location>
        <begin position="762"/>
        <end position="787"/>
    </location>
</feature>
<dbReference type="InterPro" id="IPR029018">
    <property type="entry name" value="Hex-like_dom2"/>
</dbReference>
<dbReference type="Gene3D" id="3.30.379.10">
    <property type="entry name" value="Chitobiase/beta-hexosaminidase domain 2-like"/>
    <property type="match status" value="1"/>
</dbReference>
<dbReference type="AlphaFoldDB" id="R7RXQ0"/>
<keyword evidence="6" id="KW-1185">Reference proteome</keyword>
<dbReference type="Pfam" id="PF17829">
    <property type="entry name" value="GH115_C"/>
    <property type="match status" value="1"/>
</dbReference>
<dbReference type="EMBL" id="JH687399">
    <property type="protein sequence ID" value="EIM80186.1"/>
    <property type="molecule type" value="Genomic_DNA"/>
</dbReference>
<accession>R7RXQ0</accession>
<organism evidence="5 6">
    <name type="scientific">Stereum hirsutum (strain FP-91666)</name>
    <name type="common">White-rot fungus</name>
    <dbReference type="NCBI Taxonomy" id="721885"/>
    <lineage>
        <taxon>Eukaryota</taxon>
        <taxon>Fungi</taxon>
        <taxon>Dikarya</taxon>
        <taxon>Basidiomycota</taxon>
        <taxon>Agaricomycotina</taxon>
        <taxon>Agaricomycetes</taxon>
        <taxon>Russulales</taxon>
        <taxon>Stereaceae</taxon>
        <taxon>Stereum</taxon>
    </lineage>
</organism>
<dbReference type="Gene3D" id="3.20.20.520">
    <property type="entry name" value="Glycosyl hydrolase family 115"/>
    <property type="match status" value="1"/>
</dbReference>
<evidence type="ECO:0000313" key="6">
    <source>
        <dbReference type="Proteomes" id="UP000053927"/>
    </source>
</evidence>
<dbReference type="InterPro" id="IPR041437">
    <property type="entry name" value="GH115_C"/>
</dbReference>
<dbReference type="Gene3D" id="1.20.58.2150">
    <property type="match status" value="1"/>
</dbReference>
<name>R7RXQ0_STEHR</name>
<dbReference type="RefSeq" id="XP_007310793.1">
    <property type="nucleotide sequence ID" value="XM_007310731.1"/>
</dbReference>
<proteinExistence type="predicted"/>
<dbReference type="InterPro" id="IPR031924">
    <property type="entry name" value="GH115"/>
</dbReference>
<feature type="chain" id="PRO_5004444527" description="Gylcosyl hydrolase 115 C-terminal domain-containing protein" evidence="3">
    <location>
        <begin position="23"/>
        <end position="1037"/>
    </location>
</feature>
<dbReference type="OrthoDB" id="4849794at2759"/>
<dbReference type="Gene3D" id="2.60.120.1620">
    <property type="match status" value="1"/>
</dbReference>
<gene>
    <name evidence="5" type="ORF">STEHIDRAFT_172836</name>
</gene>
<feature type="compositionally biased region" description="Low complexity" evidence="2">
    <location>
        <begin position="762"/>
        <end position="778"/>
    </location>
</feature>
<feature type="signal peptide" evidence="3">
    <location>
        <begin position="1"/>
        <end position="22"/>
    </location>
</feature>
<keyword evidence="3" id="KW-0732">Signal</keyword>
<dbReference type="GO" id="GO:0016787">
    <property type="term" value="F:hydrolase activity"/>
    <property type="evidence" value="ECO:0007669"/>
    <property type="project" value="UniProtKB-KW"/>
</dbReference>
<dbReference type="OMA" id="PAMWNGM"/>
<dbReference type="PANTHER" id="PTHR37842">
    <property type="match status" value="1"/>
</dbReference>
<evidence type="ECO:0000259" key="4">
    <source>
        <dbReference type="Pfam" id="PF17829"/>
    </source>
</evidence>
<keyword evidence="1" id="KW-0378">Hydrolase</keyword>
<evidence type="ECO:0000256" key="3">
    <source>
        <dbReference type="SAM" id="SignalP"/>
    </source>
</evidence>
<dbReference type="PANTHER" id="PTHR37842:SF2">
    <property type="entry name" value="GYLCOSYL HYDROLASE 115 C-TERMINAL DOMAIN-CONTAINING PROTEIN"/>
    <property type="match status" value="1"/>
</dbReference>
<dbReference type="InterPro" id="IPR042301">
    <property type="entry name" value="GH115_sf"/>
</dbReference>
<feature type="domain" description="Gylcosyl hydrolase 115 C-terminal" evidence="4">
    <location>
        <begin position="852"/>
        <end position="1033"/>
    </location>
</feature>
<evidence type="ECO:0000256" key="2">
    <source>
        <dbReference type="SAM" id="MobiDB-lite"/>
    </source>
</evidence>
<dbReference type="GeneID" id="18804151"/>
<dbReference type="PROSITE" id="PS51257">
    <property type="entry name" value="PROKAR_LIPOPROTEIN"/>
    <property type="match status" value="1"/>
</dbReference>
<reference evidence="6" key="1">
    <citation type="journal article" date="2012" name="Science">
        <title>The Paleozoic origin of enzymatic lignin decomposition reconstructed from 31 fungal genomes.</title>
        <authorList>
            <person name="Floudas D."/>
            <person name="Binder M."/>
            <person name="Riley R."/>
            <person name="Barry K."/>
            <person name="Blanchette R.A."/>
            <person name="Henrissat B."/>
            <person name="Martinez A.T."/>
            <person name="Otillar R."/>
            <person name="Spatafora J.W."/>
            <person name="Yadav J.S."/>
            <person name="Aerts A."/>
            <person name="Benoit I."/>
            <person name="Boyd A."/>
            <person name="Carlson A."/>
            <person name="Copeland A."/>
            <person name="Coutinho P.M."/>
            <person name="de Vries R.P."/>
            <person name="Ferreira P."/>
            <person name="Findley K."/>
            <person name="Foster B."/>
            <person name="Gaskell J."/>
            <person name="Glotzer D."/>
            <person name="Gorecki P."/>
            <person name="Heitman J."/>
            <person name="Hesse C."/>
            <person name="Hori C."/>
            <person name="Igarashi K."/>
            <person name="Jurgens J.A."/>
            <person name="Kallen N."/>
            <person name="Kersten P."/>
            <person name="Kohler A."/>
            <person name="Kuees U."/>
            <person name="Kumar T.K.A."/>
            <person name="Kuo A."/>
            <person name="LaButti K."/>
            <person name="Larrondo L.F."/>
            <person name="Lindquist E."/>
            <person name="Ling A."/>
            <person name="Lombard V."/>
            <person name="Lucas S."/>
            <person name="Lundell T."/>
            <person name="Martin R."/>
            <person name="McLaughlin D.J."/>
            <person name="Morgenstern I."/>
            <person name="Morin E."/>
            <person name="Murat C."/>
            <person name="Nagy L.G."/>
            <person name="Nolan M."/>
            <person name="Ohm R.A."/>
            <person name="Patyshakuliyeva A."/>
            <person name="Rokas A."/>
            <person name="Ruiz-Duenas F.J."/>
            <person name="Sabat G."/>
            <person name="Salamov A."/>
            <person name="Samejima M."/>
            <person name="Schmutz J."/>
            <person name="Slot J.C."/>
            <person name="St John F."/>
            <person name="Stenlid J."/>
            <person name="Sun H."/>
            <person name="Sun S."/>
            <person name="Syed K."/>
            <person name="Tsang A."/>
            <person name="Wiebenga A."/>
            <person name="Young D."/>
            <person name="Pisabarro A."/>
            <person name="Eastwood D.C."/>
            <person name="Martin F."/>
            <person name="Cullen D."/>
            <person name="Grigoriev I.V."/>
            <person name="Hibbett D.S."/>
        </authorList>
    </citation>
    <scope>NUCLEOTIDE SEQUENCE [LARGE SCALE GENOMIC DNA]</scope>
    <source>
        <strain evidence="6">FP-91666</strain>
    </source>
</reference>
<dbReference type="eggNOG" id="ENOG502QTU7">
    <property type="taxonomic scope" value="Eukaryota"/>
</dbReference>
<sequence length="1037" mass="114226">MVLRTVSQILLFLLTSCAGTSAIGQSTCVYFDQSSSNSSSFSIVSDGQAVPVFLSSDDWGGVQLASLSFVSDIQKVTGATPSIANATTSSFSNGTNSFATIPPIIIGTLGQSSLISAIVNHTNMDVSSIDGQWEAFMTMVVDNPLPGLSKAYVMIGSDKRGTIYALYDHSEQFGVSPWYWWADVPVTRHSELFVVPSGCSHSGPTVKYRGLFLNDEQPALQNWAADKFTNGTGALLTGSPFNHSFYTNLFDLLLRLKANYLWPAQWSSAFCVDDPQNQFLADYYGIVMGTSHEEPMQRSIPVEWSLFGNGTAWDYATNSQNIYNFWVEGVERAKPFETLYTIGMRGDGDLPLGTSTNVQLLEKIVSDQRGIFQDVYGNDTNVATIPQMWCLYQEVQGYYEDGMTVPDDVTLLWTDDTWGNVRRYPVPSERNRTGGAGVYYHYDLVGPPRDYKWIQSTQISKVYEQLSLAVDREATRIWILNVGDLKPYEMSIEFFMTLAWNSSVWNLNNLNTFVSSWATREFSLNPEDADEVAQISANMTMALARIKPELINSTTFSLINYREAETILGAWTAMNESASRIYNSLPSEAQPSFFQLLYHPVQAGFTLTNMWISAGVNNMRAMQARLSANKYADTVENLFEVDYDLEEWYHGLLDGKWDQMMAQTHTDYSYWQEPTQNMMPPVLRVSSRKPNIAGAMRITPEGTMGTWPGDSPYQCAQGYSCPEPSITITRFTPFGNKFVDISMGGSIPFTFIVTSNASWLSISSSPPTSTNNSSDASPVGSSFSGNISTDNMEQRVFLNVDWSGVEEGSTENVTVWFNAATPEETPGFLSPTSQVMLTVTANNTMPADNFTGFVEGDGAISIEAAHATSNTTVGEVAWTEIPNYGRTLSGVTPWPRLGNNETNYTAGTGPSLKYSFYTFNSIDQSGNISVVLNLSPSLNANGDDRPLAIATQIDSQTPRTYYPIPAAAPGGEPPDWQGWVANALVQVGGDEFWEGVWPGAHTLTVWMIEPAVVLQKILIDTGGLQPSYLGPPESILV</sequence>
<dbReference type="KEGG" id="shs:STEHIDRAFT_172836"/>
<protein>
    <recommendedName>
        <fullName evidence="4">Gylcosyl hydrolase 115 C-terminal domain-containing protein</fullName>
    </recommendedName>
</protein>
<evidence type="ECO:0000256" key="1">
    <source>
        <dbReference type="ARBA" id="ARBA00022801"/>
    </source>
</evidence>
<dbReference type="Proteomes" id="UP000053927">
    <property type="component" value="Unassembled WGS sequence"/>
</dbReference>